<dbReference type="InterPro" id="IPR038721">
    <property type="entry name" value="IS701-like_DDE_dom"/>
</dbReference>
<evidence type="ECO:0000256" key="1">
    <source>
        <dbReference type="SAM" id="MobiDB-lite"/>
    </source>
</evidence>
<gene>
    <name evidence="3" type="ORF">FHS37_005298</name>
</gene>
<feature type="region of interest" description="Disordered" evidence="1">
    <location>
        <begin position="35"/>
        <end position="61"/>
    </location>
</feature>
<comment type="caution">
    <text evidence="3">The sequence shown here is derived from an EMBL/GenBank/DDBJ whole genome shotgun (WGS) entry which is preliminary data.</text>
</comment>
<dbReference type="Pfam" id="PF13546">
    <property type="entry name" value="DDE_5"/>
    <property type="match status" value="1"/>
</dbReference>
<name>A0A7W7PTZ8_9ACTN</name>
<feature type="domain" description="Transposase IS701-like DDE" evidence="2">
    <location>
        <begin position="2"/>
        <end position="87"/>
    </location>
</feature>
<evidence type="ECO:0000313" key="4">
    <source>
        <dbReference type="Proteomes" id="UP000579523"/>
    </source>
</evidence>
<dbReference type="EMBL" id="JACHJI010000010">
    <property type="protein sequence ID" value="MBB4901211.1"/>
    <property type="molecule type" value="Genomic_DNA"/>
</dbReference>
<dbReference type="AlphaFoldDB" id="A0A7W7PTZ8"/>
<evidence type="ECO:0000259" key="2">
    <source>
        <dbReference type="Pfam" id="PF13546"/>
    </source>
</evidence>
<proteinExistence type="predicted"/>
<evidence type="ECO:0000313" key="3">
    <source>
        <dbReference type="EMBL" id="MBB4901211.1"/>
    </source>
</evidence>
<keyword evidence="4" id="KW-1185">Reference proteome</keyword>
<dbReference type="Proteomes" id="UP000579523">
    <property type="component" value="Unassembled WGS sequence"/>
</dbReference>
<reference evidence="3 4" key="1">
    <citation type="submission" date="2020-08" db="EMBL/GenBank/DDBJ databases">
        <title>Genomic Encyclopedia of Type Strains, Phase III (KMG-III): the genomes of soil and plant-associated and newly described type strains.</title>
        <authorList>
            <person name="Whitman W."/>
        </authorList>
    </citation>
    <scope>NUCLEOTIDE SEQUENCE [LARGE SCALE GENOMIC DNA]</scope>
    <source>
        <strain evidence="3 4">CECT 3273</strain>
    </source>
</reference>
<sequence>MADAVHVAGARLRAGLARRGVDYVAAVRADVSASPFGAKPAASGRKGSVGRRPRPRCGRPAPPVAALAAGLEQKVFTTVARRQGSRGGSRSRFAAVCARPGGKAVAPVHTPVPAA</sequence>
<protein>
    <recommendedName>
        <fullName evidence="2">Transposase IS701-like DDE domain-containing protein</fullName>
    </recommendedName>
</protein>
<organism evidence="3 4">
    <name type="scientific">Streptomyces griseomycini</name>
    <dbReference type="NCBI Taxonomy" id="66895"/>
    <lineage>
        <taxon>Bacteria</taxon>
        <taxon>Bacillati</taxon>
        <taxon>Actinomycetota</taxon>
        <taxon>Actinomycetes</taxon>
        <taxon>Kitasatosporales</taxon>
        <taxon>Streptomycetaceae</taxon>
        <taxon>Streptomyces</taxon>
    </lineage>
</organism>
<feature type="compositionally biased region" description="Basic residues" evidence="1">
    <location>
        <begin position="48"/>
        <end position="57"/>
    </location>
</feature>
<accession>A0A7W7PTZ8</accession>